<gene>
    <name evidence="1" type="ORF">DPMN_088098</name>
</gene>
<keyword evidence="2" id="KW-1185">Reference proteome</keyword>
<dbReference type="Proteomes" id="UP000828390">
    <property type="component" value="Unassembled WGS sequence"/>
</dbReference>
<proteinExistence type="predicted"/>
<comment type="caution">
    <text evidence="1">The sequence shown here is derived from an EMBL/GenBank/DDBJ whole genome shotgun (WGS) entry which is preliminary data.</text>
</comment>
<dbReference type="AlphaFoldDB" id="A0A9D4KUF5"/>
<reference evidence="1" key="1">
    <citation type="journal article" date="2019" name="bioRxiv">
        <title>The Genome of the Zebra Mussel, Dreissena polymorpha: A Resource for Invasive Species Research.</title>
        <authorList>
            <person name="McCartney M.A."/>
            <person name="Auch B."/>
            <person name="Kono T."/>
            <person name="Mallez S."/>
            <person name="Zhang Y."/>
            <person name="Obille A."/>
            <person name="Becker A."/>
            <person name="Abrahante J.E."/>
            <person name="Garbe J."/>
            <person name="Badalamenti J.P."/>
            <person name="Herman A."/>
            <person name="Mangelson H."/>
            <person name="Liachko I."/>
            <person name="Sullivan S."/>
            <person name="Sone E.D."/>
            <person name="Koren S."/>
            <person name="Silverstein K.A.T."/>
            <person name="Beckman K.B."/>
            <person name="Gohl D.M."/>
        </authorList>
    </citation>
    <scope>NUCLEOTIDE SEQUENCE</scope>
    <source>
        <strain evidence="1">Duluth1</strain>
        <tissue evidence="1">Whole animal</tissue>
    </source>
</reference>
<evidence type="ECO:0000313" key="2">
    <source>
        <dbReference type="Proteomes" id="UP000828390"/>
    </source>
</evidence>
<accession>A0A9D4KUF5</accession>
<reference evidence="1" key="2">
    <citation type="submission" date="2020-11" db="EMBL/GenBank/DDBJ databases">
        <authorList>
            <person name="McCartney M.A."/>
            <person name="Auch B."/>
            <person name="Kono T."/>
            <person name="Mallez S."/>
            <person name="Becker A."/>
            <person name="Gohl D.M."/>
            <person name="Silverstein K.A.T."/>
            <person name="Koren S."/>
            <person name="Bechman K.B."/>
            <person name="Herman A."/>
            <person name="Abrahante J.E."/>
            <person name="Garbe J."/>
        </authorList>
    </citation>
    <scope>NUCLEOTIDE SEQUENCE</scope>
    <source>
        <strain evidence="1">Duluth1</strain>
        <tissue evidence="1">Whole animal</tissue>
    </source>
</reference>
<sequence length="60" mass="6778">MFQDMGIVRQVRKLAIKKVSQAAERSSCWLWLTRNASSCKPSTNGSCLINTAARHLELDR</sequence>
<name>A0A9D4KUF5_DREPO</name>
<evidence type="ECO:0000313" key="1">
    <source>
        <dbReference type="EMBL" id="KAH3845809.1"/>
    </source>
</evidence>
<dbReference type="EMBL" id="JAIWYP010000003">
    <property type="protein sequence ID" value="KAH3845809.1"/>
    <property type="molecule type" value="Genomic_DNA"/>
</dbReference>
<organism evidence="1 2">
    <name type="scientific">Dreissena polymorpha</name>
    <name type="common">Zebra mussel</name>
    <name type="synonym">Mytilus polymorpha</name>
    <dbReference type="NCBI Taxonomy" id="45954"/>
    <lineage>
        <taxon>Eukaryota</taxon>
        <taxon>Metazoa</taxon>
        <taxon>Spiralia</taxon>
        <taxon>Lophotrochozoa</taxon>
        <taxon>Mollusca</taxon>
        <taxon>Bivalvia</taxon>
        <taxon>Autobranchia</taxon>
        <taxon>Heteroconchia</taxon>
        <taxon>Euheterodonta</taxon>
        <taxon>Imparidentia</taxon>
        <taxon>Neoheterodontei</taxon>
        <taxon>Myida</taxon>
        <taxon>Dreissenoidea</taxon>
        <taxon>Dreissenidae</taxon>
        <taxon>Dreissena</taxon>
    </lineage>
</organism>
<protein>
    <submittedName>
        <fullName evidence="1">Uncharacterized protein</fullName>
    </submittedName>
</protein>